<protein>
    <submittedName>
        <fullName evidence="1">Tfp pilus assembly protein PilF</fullName>
    </submittedName>
</protein>
<name>A0A4R2J919_9PSEU</name>
<reference evidence="1 2" key="1">
    <citation type="submission" date="2019-03" db="EMBL/GenBank/DDBJ databases">
        <title>Genomic Encyclopedia of Type Strains, Phase IV (KMG-IV): sequencing the most valuable type-strain genomes for metagenomic binning, comparative biology and taxonomic classification.</title>
        <authorList>
            <person name="Goeker M."/>
        </authorList>
    </citation>
    <scope>NUCLEOTIDE SEQUENCE [LARGE SCALE GENOMIC DNA]</scope>
    <source>
        <strain evidence="1 2">DSM 45934</strain>
    </source>
</reference>
<dbReference type="RefSeq" id="WP_132124292.1">
    <property type="nucleotide sequence ID" value="NZ_SLWS01000012.1"/>
</dbReference>
<dbReference type="Gene3D" id="1.25.40.10">
    <property type="entry name" value="Tetratricopeptide repeat domain"/>
    <property type="match status" value="1"/>
</dbReference>
<dbReference type="AlphaFoldDB" id="A0A4R2J919"/>
<accession>A0A4R2J919</accession>
<evidence type="ECO:0000313" key="2">
    <source>
        <dbReference type="Proteomes" id="UP000295680"/>
    </source>
</evidence>
<comment type="caution">
    <text evidence="1">The sequence shown here is derived from an EMBL/GenBank/DDBJ whole genome shotgun (WGS) entry which is preliminary data.</text>
</comment>
<dbReference type="EMBL" id="SLWS01000012">
    <property type="protein sequence ID" value="TCO52349.1"/>
    <property type="molecule type" value="Genomic_DNA"/>
</dbReference>
<proteinExistence type="predicted"/>
<keyword evidence="2" id="KW-1185">Reference proteome</keyword>
<organism evidence="1 2">
    <name type="scientific">Actinocrispum wychmicini</name>
    <dbReference type="NCBI Taxonomy" id="1213861"/>
    <lineage>
        <taxon>Bacteria</taxon>
        <taxon>Bacillati</taxon>
        <taxon>Actinomycetota</taxon>
        <taxon>Actinomycetes</taxon>
        <taxon>Pseudonocardiales</taxon>
        <taxon>Pseudonocardiaceae</taxon>
        <taxon>Actinocrispum</taxon>
    </lineage>
</organism>
<dbReference type="Proteomes" id="UP000295680">
    <property type="component" value="Unassembled WGS sequence"/>
</dbReference>
<sequence length="593" mass="65043">MAHDHCSDERLNAEGEVAVARLIIDGGDLTHALRHIADSLAMDPQLPDAHEVLAEFVSRAGGPEVALKHFEAVEGQGFTGTVAAHAHVCAMAGRWDDAVQMLFNVAAYEPQRTWLDVAWLRPDLPVSPELMASAVARLASHLDDPVDEDERAPLLPALEVLRGTVARNPRHAALLWSGSMLARRLGAFDEAVAWTDRSFALEPSHYAAVMKGYALRTAGRLEEALAAWIQEAQRTPDELSVYLDVSDLLADMERFPEALAWAQRVVAREPGNEKAVATVHGLQYAITEDVRHLVALADDVRAQPDNTYSAVVLGRYSHQRPWLGQVAQATESVINVMQQVLENTEPGPEAALAMTVSALEPPSAMMTLRRVYPSIEVTVGSIPEPDLRVTAHPVRTYVWQFDGTEARPAGPPPSQEASEAVRHVAQFRWRSIPDAYDSAVVLSSAAPHDLLAVLVHPPVPPDDELGRALARHAPHLWIRAVQAWACLGLAHHRSDEPWPTSYRRGVLIDLLNGPEDWVCEAAAFALVVTAWVDPATRRDVQELVARRMFDAAQAYRTREVTILESLCRLVLAVPDVVDEVASLARDLIANKQA</sequence>
<dbReference type="OrthoDB" id="2493140at2"/>
<gene>
    <name evidence="1" type="ORF">EV192_11280</name>
</gene>
<dbReference type="InterPro" id="IPR011990">
    <property type="entry name" value="TPR-like_helical_dom_sf"/>
</dbReference>
<evidence type="ECO:0000313" key="1">
    <source>
        <dbReference type="EMBL" id="TCO52349.1"/>
    </source>
</evidence>
<dbReference type="SUPFAM" id="SSF48452">
    <property type="entry name" value="TPR-like"/>
    <property type="match status" value="1"/>
</dbReference>